<dbReference type="InterPro" id="IPR026591">
    <property type="entry name" value="Sirtuin_cat_small_dom_sf"/>
</dbReference>
<dbReference type="InterPro" id="IPR029035">
    <property type="entry name" value="DHS-like_NAD/FAD-binding_dom"/>
</dbReference>
<evidence type="ECO:0000256" key="8">
    <source>
        <dbReference type="SAM" id="MobiDB-lite"/>
    </source>
</evidence>
<dbReference type="GO" id="GO:0017136">
    <property type="term" value="F:histone deacetylase activity, NAD-dependent"/>
    <property type="evidence" value="ECO:0007669"/>
    <property type="project" value="TreeGrafter"/>
</dbReference>
<keyword evidence="4" id="KW-0809">Transit peptide</keyword>
<evidence type="ECO:0000313" key="10">
    <source>
        <dbReference type="EMBL" id="KAI9637259.1"/>
    </source>
</evidence>
<keyword evidence="11" id="KW-1185">Reference proteome</keyword>
<feature type="binding site" evidence="7">
    <location>
        <position position="224"/>
    </location>
    <ligand>
        <name>Zn(2+)</name>
        <dbReference type="ChEBI" id="CHEBI:29105"/>
    </ligand>
</feature>
<feature type="binding site" evidence="7">
    <location>
        <position position="205"/>
    </location>
    <ligand>
        <name>Zn(2+)</name>
        <dbReference type="ChEBI" id="CHEBI:29105"/>
    </ligand>
</feature>
<feature type="binding site" evidence="7">
    <location>
        <position position="202"/>
    </location>
    <ligand>
        <name>Zn(2+)</name>
        <dbReference type="ChEBI" id="CHEBI:29105"/>
    </ligand>
</feature>
<dbReference type="Pfam" id="PF02146">
    <property type="entry name" value="SIR2"/>
    <property type="match status" value="2"/>
</dbReference>
<dbReference type="GO" id="GO:0005634">
    <property type="term" value="C:nucleus"/>
    <property type="evidence" value="ECO:0007669"/>
    <property type="project" value="TreeGrafter"/>
</dbReference>
<dbReference type="Gene3D" id="3.30.1600.10">
    <property type="entry name" value="SIR2/SIRT2 'Small Domain"/>
    <property type="match status" value="2"/>
</dbReference>
<gene>
    <name evidence="10" type="ORF">MKK02DRAFT_3772</name>
</gene>
<evidence type="ECO:0000256" key="3">
    <source>
        <dbReference type="ARBA" id="ARBA00022679"/>
    </source>
</evidence>
<feature type="binding site" evidence="7">
    <location>
        <position position="227"/>
    </location>
    <ligand>
        <name>Zn(2+)</name>
        <dbReference type="ChEBI" id="CHEBI:29105"/>
    </ligand>
</feature>
<comment type="caution">
    <text evidence="10">The sequence shown here is derived from an EMBL/GenBank/DDBJ whole genome shotgun (WGS) entry which is preliminary data.</text>
</comment>
<reference evidence="10" key="1">
    <citation type="journal article" date="2022" name="G3 (Bethesda)">
        <title>High quality genome of the basidiomycete yeast Dioszegia hungarica PDD-24b-2 isolated from cloud water.</title>
        <authorList>
            <person name="Jarrige D."/>
            <person name="Haridas S."/>
            <person name="Bleykasten-Grosshans C."/>
            <person name="Joly M."/>
            <person name="Nadalig T."/>
            <person name="Sancelme M."/>
            <person name="Vuilleumier S."/>
            <person name="Grigoriev I.V."/>
            <person name="Amato P."/>
            <person name="Bringel F."/>
        </authorList>
    </citation>
    <scope>NUCLEOTIDE SEQUENCE</scope>
    <source>
        <strain evidence="10">PDD-24b-2</strain>
    </source>
</reference>
<keyword evidence="6" id="KW-0496">Mitochondrion</keyword>
<keyword evidence="3" id="KW-0808">Transferase</keyword>
<feature type="domain" description="Deacetylase sirtuin-type" evidence="9">
    <location>
        <begin position="20"/>
        <end position="356"/>
    </location>
</feature>
<evidence type="ECO:0000256" key="7">
    <source>
        <dbReference type="PROSITE-ProRule" id="PRU00236"/>
    </source>
</evidence>
<feature type="non-terminal residue" evidence="10">
    <location>
        <position position="1"/>
    </location>
</feature>
<dbReference type="GO" id="GO:0031934">
    <property type="term" value="C:mating-type region heterochromatin"/>
    <property type="evidence" value="ECO:0007669"/>
    <property type="project" value="TreeGrafter"/>
</dbReference>
<dbReference type="InterPro" id="IPR050134">
    <property type="entry name" value="NAD-dep_sirtuin_deacylases"/>
</dbReference>
<organism evidence="10 11">
    <name type="scientific">Dioszegia hungarica</name>
    <dbReference type="NCBI Taxonomy" id="4972"/>
    <lineage>
        <taxon>Eukaryota</taxon>
        <taxon>Fungi</taxon>
        <taxon>Dikarya</taxon>
        <taxon>Basidiomycota</taxon>
        <taxon>Agaricomycotina</taxon>
        <taxon>Tremellomycetes</taxon>
        <taxon>Tremellales</taxon>
        <taxon>Bulleribasidiaceae</taxon>
        <taxon>Dioszegia</taxon>
    </lineage>
</organism>
<dbReference type="GO" id="GO:0046872">
    <property type="term" value="F:metal ion binding"/>
    <property type="evidence" value="ECO:0007669"/>
    <property type="project" value="UniProtKB-KW"/>
</dbReference>
<evidence type="ECO:0000259" key="9">
    <source>
        <dbReference type="PROSITE" id="PS50305"/>
    </source>
</evidence>
<proteinExistence type="inferred from homology"/>
<dbReference type="InterPro" id="IPR026590">
    <property type="entry name" value="Ssirtuin_cat_dom"/>
</dbReference>
<dbReference type="Proteomes" id="UP001164286">
    <property type="component" value="Unassembled WGS sequence"/>
</dbReference>
<dbReference type="GO" id="GO:0006282">
    <property type="term" value="P:regulation of DNA repair"/>
    <property type="evidence" value="ECO:0007669"/>
    <property type="project" value="TreeGrafter"/>
</dbReference>
<dbReference type="GO" id="GO:0005739">
    <property type="term" value="C:mitochondrion"/>
    <property type="evidence" value="ECO:0007669"/>
    <property type="project" value="UniProtKB-SubCell"/>
</dbReference>
<keyword evidence="7" id="KW-0479">Metal-binding</keyword>
<keyword evidence="7" id="KW-0862">Zinc</keyword>
<sequence length="401" mass="43842">SSPGAGPSRPTRSFGEVEETYHIHDSLVEVVRAIRGAKRIVVVSGAGVSTAARIPDFRSAEALPAAGKKKEPSVRDLFHVKSLSEDDLLPAHHKLLNSLYDLSDEASPTPYHSFLSSLDRSGQLLRCYTQNIDGLEEKAGLEVGLPRPLDRSSYKRKRTPARGVLPRNLSLPSTPQSQSLSSSSTPYPRVIPLHGLLATVKCTFCPYTAPFSQVYPLPSYHLSCPACSHHSNQRSALSQRKRSEGILRPDVVLYGEEHPQGHLIGKVVERDLKGLGGKDEKEGKVDMLIVAGTSLSIPGVKRMVKEMSRVLGERSGLRRVFINDDAPAHPKEWEGMFNVWVKGDIQHFVTDYLANPAFGSEPPTPPKTPRKRSTKVSDTPAPTPSAPSTPPLPSSYHTPRP</sequence>
<keyword evidence="5" id="KW-0520">NAD</keyword>
<name>A0AA38LWX2_9TREE</name>
<feature type="region of interest" description="Disordered" evidence="8">
    <location>
        <begin position="146"/>
        <end position="185"/>
    </location>
</feature>
<evidence type="ECO:0000256" key="6">
    <source>
        <dbReference type="ARBA" id="ARBA00023128"/>
    </source>
</evidence>
<feature type="compositionally biased region" description="Low complexity" evidence="8">
    <location>
        <begin position="169"/>
        <end position="185"/>
    </location>
</feature>
<feature type="compositionally biased region" description="Pro residues" evidence="8">
    <location>
        <begin position="381"/>
        <end position="393"/>
    </location>
</feature>
<dbReference type="GO" id="GO:0031508">
    <property type="term" value="P:pericentric heterochromatin formation"/>
    <property type="evidence" value="ECO:0007669"/>
    <property type="project" value="TreeGrafter"/>
</dbReference>
<accession>A0AA38LWX2</accession>
<protein>
    <submittedName>
        <fullName evidence="10">DHS-like NAD/FAD-binding domain-containing protein</fullName>
    </submittedName>
</protein>
<comment type="similarity">
    <text evidence="2">Belongs to the sirtuin family. Class I subfamily.</text>
</comment>
<evidence type="ECO:0000256" key="1">
    <source>
        <dbReference type="ARBA" id="ARBA00004173"/>
    </source>
</evidence>
<dbReference type="GO" id="GO:0070403">
    <property type="term" value="F:NAD+ binding"/>
    <property type="evidence" value="ECO:0007669"/>
    <property type="project" value="InterPro"/>
</dbReference>
<comment type="subcellular location">
    <subcellularLocation>
        <location evidence="1">Mitochondrion</location>
    </subcellularLocation>
</comment>
<dbReference type="PANTHER" id="PTHR11085:SF15">
    <property type="entry name" value="NAD-DEPENDENT HISTONE DEACETYLASE HST4"/>
    <property type="match status" value="1"/>
</dbReference>
<evidence type="ECO:0000256" key="2">
    <source>
        <dbReference type="ARBA" id="ARBA00006924"/>
    </source>
</evidence>
<dbReference type="AlphaFoldDB" id="A0AA38LWX2"/>
<dbReference type="PROSITE" id="PS50305">
    <property type="entry name" value="SIRTUIN"/>
    <property type="match status" value="1"/>
</dbReference>
<feature type="region of interest" description="Disordered" evidence="8">
    <location>
        <begin position="356"/>
        <end position="401"/>
    </location>
</feature>
<dbReference type="GeneID" id="77728965"/>
<dbReference type="InterPro" id="IPR003000">
    <property type="entry name" value="Sirtuin"/>
</dbReference>
<dbReference type="GO" id="GO:0000122">
    <property type="term" value="P:negative regulation of transcription by RNA polymerase II"/>
    <property type="evidence" value="ECO:0007669"/>
    <property type="project" value="TreeGrafter"/>
</dbReference>
<dbReference type="PANTHER" id="PTHR11085">
    <property type="entry name" value="NAD-DEPENDENT PROTEIN DEACYLASE SIRTUIN-5, MITOCHONDRIAL-RELATED"/>
    <property type="match status" value="1"/>
</dbReference>
<evidence type="ECO:0000256" key="4">
    <source>
        <dbReference type="ARBA" id="ARBA00022946"/>
    </source>
</evidence>
<feature type="active site" description="Proton acceptor" evidence="7">
    <location>
        <position position="194"/>
    </location>
</feature>
<feature type="non-terminal residue" evidence="10">
    <location>
        <position position="401"/>
    </location>
</feature>
<dbReference type="SUPFAM" id="SSF52467">
    <property type="entry name" value="DHS-like NAD/FAD-binding domain"/>
    <property type="match status" value="1"/>
</dbReference>
<evidence type="ECO:0000313" key="11">
    <source>
        <dbReference type="Proteomes" id="UP001164286"/>
    </source>
</evidence>
<evidence type="ECO:0000256" key="5">
    <source>
        <dbReference type="ARBA" id="ARBA00023027"/>
    </source>
</evidence>
<dbReference type="GO" id="GO:1990414">
    <property type="term" value="P:replication-born double-strand break repair via sister chromatid exchange"/>
    <property type="evidence" value="ECO:0007669"/>
    <property type="project" value="TreeGrafter"/>
</dbReference>
<dbReference type="RefSeq" id="XP_052947036.1">
    <property type="nucleotide sequence ID" value="XM_053089760.1"/>
</dbReference>
<dbReference type="EMBL" id="JAKWFO010000004">
    <property type="protein sequence ID" value="KAI9637259.1"/>
    <property type="molecule type" value="Genomic_DNA"/>
</dbReference>
<dbReference type="Gene3D" id="3.40.50.1220">
    <property type="entry name" value="TPP-binding domain"/>
    <property type="match status" value="2"/>
</dbReference>